<feature type="transmembrane region" description="Helical" evidence="1">
    <location>
        <begin position="130"/>
        <end position="153"/>
    </location>
</feature>
<keyword evidence="1" id="KW-0472">Membrane</keyword>
<organism evidence="2 3">
    <name type="scientific">Kaistia hirudinis</name>
    <dbReference type="NCBI Taxonomy" id="1293440"/>
    <lineage>
        <taxon>Bacteria</taxon>
        <taxon>Pseudomonadati</taxon>
        <taxon>Pseudomonadota</taxon>
        <taxon>Alphaproteobacteria</taxon>
        <taxon>Hyphomicrobiales</taxon>
        <taxon>Kaistiaceae</taxon>
        <taxon>Kaistia</taxon>
    </lineage>
</organism>
<dbReference type="AlphaFoldDB" id="A0A840AVQ6"/>
<sequence length="695" mass="74249">MSDPLAIPHAFWSDPSFRFWQAIGTPERRPHGSVQSAPFDPPPYIAVPYAGFPDEVPGNRIEIRCVDSGATYPVSRFRMNDRRATSFIALPDDFCAGQVRVEAAVDGKEFISLGTPFAVSWAMYQAQTGMFARALAIVASWSLFLPLWLVSAFAVSRIRPGTGPVAAGMVGTAVFGMAVLTAFTVGAAPGIVFTQVAGAAVLLGALGIVFRARNWTADFLRAIALPAGLWLAVALFYAGVVTAGDNGGGSWWINGLFTPVRWSSDNQVPFLFSEALFGGAELQKITWGPWLATDRVPLMSALLAALRVLVLPPFKNGFGEIFLPTAYMMAAIVLLTTWVAVLVEIVRRLDPARLPVVFLLAGTTPFLFFNSVFAWPKLLGATYVLIAFDLLFGLSVERRRDGVVLALAGLAAMAGVLTHSSNLFACVPIAVIFARTLLRQGVGALARATLLALVLASPWFYWQAVIQPGGNALLRFALAFDFDAGNRTRPLLSAIADAYRNMTFDDWLRGKWASIALSLGFAAPDFGMPEMASHSPAAGWLGTARIYGFLSVAHALAVAGLGLLLVPLLPLLRRRDATYRSFAIWAAVAGLSGVVLGLLTMLPPAITHQQPYGSLLLILVAGALAIAALPVWIGAVVAIVSLGWFGMVWVWHPIANAVAIHGSALALMAWVAAAIAWMLLARDQGRLADAGRATP</sequence>
<feature type="transmembrane region" description="Helical" evidence="1">
    <location>
        <begin position="378"/>
        <end position="396"/>
    </location>
</feature>
<gene>
    <name evidence="2" type="ORF">GGR25_004312</name>
</gene>
<feature type="transmembrane region" description="Helical" evidence="1">
    <location>
        <begin position="222"/>
        <end position="243"/>
    </location>
</feature>
<feature type="transmembrane region" description="Helical" evidence="1">
    <location>
        <begin position="402"/>
        <end position="432"/>
    </location>
</feature>
<dbReference type="RefSeq" id="WP_183400883.1">
    <property type="nucleotide sequence ID" value="NZ_JACIDS010000005.1"/>
</dbReference>
<evidence type="ECO:0000256" key="1">
    <source>
        <dbReference type="SAM" id="Phobius"/>
    </source>
</evidence>
<feature type="transmembrane region" description="Helical" evidence="1">
    <location>
        <begin position="326"/>
        <end position="346"/>
    </location>
</feature>
<feature type="transmembrane region" description="Helical" evidence="1">
    <location>
        <begin position="582"/>
        <end position="606"/>
    </location>
</feature>
<comment type="caution">
    <text evidence="2">The sequence shown here is derived from an EMBL/GenBank/DDBJ whole genome shotgun (WGS) entry which is preliminary data.</text>
</comment>
<feature type="transmembrane region" description="Helical" evidence="1">
    <location>
        <begin position="657"/>
        <end position="680"/>
    </location>
</feature>
<keyword evidence="1" id="KW-1133">Transmembrane helix</keyword>
<feature type="transmembrane region" description="Helical" evidence="1">
    <location>
        <begin position="191"/>
        <end position="210"/>
    </location>
</feature>
<feature type="transmembrane region" description="Helical" evidence="1">
    <location>
        <begin position="612"/>
        <end position="645"/>
    </location>
</feature>
<feature type="transmembrane region" description="Helical" evidence="1">
    <location>
        <begin position="444"/>
        <end position="462"/>
    </location>
</feature>
<dbReference type="EMBL" id="JACIDS010000005">
    <property type="protein sequence ID" value="MBB3933248.1"/>
    <property type="molecule type" value="Genomic_DNA"/>
</dbReference>
<reference evidence="2 3" key="1">
    <citation type="submission" date="2020-08" db="EMBL/GenBank/DDBJ databases">
        <title>Genomic Encyclopedia of Type Strains, Phase IV (KMG-IV): sequencing the most valuable type-strain genomes for metagenomic binning, comparative biology and taxonomic classification.</title>
        <authorList>
            <person name="Goeker M."/>
        </authorList>
    </citation>
    <scope>NUCLEOTIDE SEQUENCE [LARGE SCALE GENOMIC DNA]</scope>
    <source>
        <strain evidence="2 3">DSM 25966</strain>
    </source>
</reference>
<evidence type="ECO:0000313" key="2">
    <source>
        <dbReference type="EMBL" id="MBB3933248.1"/>
    </source>
</evidence>
<feature type="transmembrane region" description="Helical" evidence="1">
    <location>
        <begin position="352"/>
        <end position="371"/>
    </location>
</feature>
<accession>A0A840AVQ6</accession>
<evidence type="ECO:0000313" key="3">
    <source>
        <dbReference type="Proteomes" id="UP000553963"/>
    </source>
</evidence>
<name>A0A840AVQ6_9HYPH</name>
<feature type="transmembrane region" description="Helical" evidence="1">
    <location>
        <begin position="165"/>
        <end position="185"/>
    </location>
</feature>
<keyword evidence="1" id="KW-0812">Transmembrane</keyword>
<dbReference type="Proteomes" id="UP000553963">
    <property type="component" value="Unassembled WGS sequence"/>
</dbReference>
<proteinExistence type="predicted"/>
<protein>
    <submittedName>
        <fullName evidence="2">Uncharacterized protein</fullName>
    </submittedName>
</protein>
<keyword evidence="3" id="KW-1185">Reference proteome</keyword>
<feature type="transmembrane region" description="Helical" evidence="1">
    <location>
        <begin position="546"/>
        <end position="570"/>
    </location>
</feature>